<keyword evidence="3" id="KW-0963">Cytoplasm</keyword>
<feature type="region of interest" description="Disordered" evidence="6">
    <location>
        <begin position="61"/>
        <end position="134"/>
    </location>
</feature>
<dbReference type="GO" id="GO:0006098">
    <property type="term" value="P:pentose-phosphate shunt"/>
    <property type="evidence" value="ECO:0007669"/>
    <property type="project" value="InterPro"/>
</dbReference>
<accession>A0A1E3PFB7</accession>
<feature type="compositionally biased region" description="Low complexity" evidence="6">
    <location>
        <begin position="105"/>
        <end position="134"/>
    </location>
</feature>
<dbReference type="Gene3D" id="3.40.50.1360">
    <property type="match status" value="1"/>
</dbReference>
<dbReference type="OrthoDB" id="432544at2759"/>
<keyword evidence="9" id="KW-1185">Reference proteome</keyword>
<dbReference type="Proteomes" id="UP000095009">
    <property type="component" value="Unassembled WGS sequence"/>
</dbReference>
<evidence type="ECO:0000256" key="2">
    <source>
        <dbReference type="ARBA" id="ARBA00010662"/>
    </source>
</evidence>
<dbReference type="InterPro" id="IPR037171">
    <property type="entry name" value="NagB/RpiA_transferase-like"/>
</dbReference>
<dbReference type="GO" id="GO:0006409">
    <property type="term" value="P:tRNA export from nucleus"/>
    <property type="evidence" value="ECO:0007669"/>
    <property type="project" value="UniProtKB-ARBA"/>
</dbReference>
<dbReference type="CDD" id="cd01400">
    <property type="entry name" value="6PGL"/>
    <property type="match status" value="1"/>
</dbReference>
<dbReference type="PANTHER" id="PTHR11054:SF0">
    <property type="entry name" value="6-PHOSPHOGLUCONOLACTONASE"/>
    <property type="match status" value="1"/>
</dbReference>
<evidence type="ECO:0000259" key="7">
    <source>
        <dbReference type="Pfam" id="PF01182"/>
    </source>
</evidence>
<comment type="subcellular location">
    <subcellularLocation>
        <location evidence="1">Cytoplasm</location>
    </subcellularLocation>
</comment>
<comment type="similarity">
    <text evidence="2">Belongs to the glucosamine/galactosamine-6-phosphate isomerase family. 6-phosphogluconolactonase subfamily.</text>
</comment>
<proteinExistence type="inferred from homology"/>
<feature type="compositionally biased region" description="Polar residues" evidence="6">
    <location>
        <begin position="85"/>
        <end position="100"/>
    </location>
</feature>
<dbReference type="InterPro" id="IPR005900">
    <property type="entry name" value="6-phosphogluconolactonase_DevB"/>
</dbReference>
<name>A0A1E3PFB7_9ASCO</name>
<dbReference type="EMBL" id="KV454413">
    <property type="protein sequence ID" value="ODQ64000.1"/>
    <property type="molecule type" value="Genomic_DNA"/>
</dbReference>
<dbReference type="GO" id="GO:0016740">
    <property type="term" value="F:transferase activity"/>
    <property type="evidence" value="ECO:0007669"/>
    <property type="project" value="UniProtKB-KW"/>
</dbReference>
<dbReference type="GO" id="GO:0005737">
    <property type="term" value="C:cytoplasm"/>
    <property type="evidence" value="ECO:0007669"/>
    <property type="project" value="UniProtKB-SubCell"/>
</dbReference>
<evidence type="ECO:0000256" key="5">
    <source>
        <dbReference type="ARBA" id="ARBA00054376"/>
    </source>
</evidence>
<dbReference type="PANTHER" id="PTHR11054">
    <property type="entry name" value="6-PHOSPHOGLUCONOLACTONASE"/>
    <property type="match status" value="1"/>
</dbReference>
<comment type="function">
    <text evidence="5">May be involved in regulation of tRNA subcellular distribution.</text>
</comment>
<evidence type="ECO:0000313" key="8">
    <source>
        <dbReference type="EMBL" id="ODQ64000.1"/>
    </source>
</evidence>
<dbReference type="Pfam" id="PF01182">
    <property type="entry name" value="Glucosamine_iso"/>
    <property type="match status" value="1"/>
</dbReference>
<evidence type="ECO:0000313" key="9">
    <source>
        <dbReference type="Proteomes" id="UP000095009"/>
    </source>
</evidence>
<keyword evidence="4" id="KW-0597">Phosphoprotein</keyword>
<evidence type="ECO:0000256" key="1">
    <source>
        <dbReference type="ARBA" id="ARBA00004496"/>
    </source>
</evidence>
<dbReference type="AlphaFoldDB" id="A0A1E3PFB7"/>
<dbReference type="InterPro" id="IPR006148">
    <property type="entry name" value="Glc/Gal-6P_isomerase"/>
</dbReference>
<dbReference type="SUPFAM" id="SSF100950">
    <property type="entry name" value="NagB/RpiA/CoA transferase-like"/>
    <property type="match status" value="1"/>
</dbReference>
<keyword evidence="8" id="KW-0808">Transferase</keyword>
<organism evidence="8 9">
    <name type="scientific">Nadsonia fulvescens var. elongata DSM 6958</name>
    <dbReference type="NCBI Taxonomy" id="857566"/>
    <lineage>
        <taxon>Eukaryota</taxon>
        <taxon>Fungi</taxon>
        <taxon>Dikarya</taxon>
        <taxon>Ascomycota</taxon>
        <taxon>Saccharomycotina</taxon>
        <taxon>Dipodascomycetes</taxon>
        <taxon>Dipodascales</taxon>
        <taxon>Dipodascales incertae sedis</taxon>
        <taxon>Nadsonia</taxon>
    </lineage>
</organism>
<sequence length="362" mass="38393">MTTTVPAIFAFPEFAGVAAAVADHIIAAQNATLSPSGINLNHASPSAIGLNGLIDSSADNSAANSAANSTVNSGHSSHVHLAPPSQASLTPAASATILSHQRTRSSSNSHSHSLSHNSSSNPNNPGLPAGSSSASSSKKFRIAVSGGSLIHVLHQGLLGRSDVQWGQWEVYFADERLVPFSDPDSNFGLFKRQILDYLPPNSPRPVVFHIKESLIDDASACADHYEKLLIKGFAAKDSVKLPIFDLLLLGCAPDGHVCSLFPNHALLREDLAWVAPVEDAPHGPKRRITLTIPVVCHAHRVTFVVEGATKAPVLKTIMERPDKGLPASIVNEAAAGKVAWFVDDDALLDVFVTKKKYKMLVV</sequence>
<protein>
    <submittedName>
        <fullName evidence="8">Nagb/rpia/CoA transferase-like protein</fullName>
    </submittedName>
</protein>
<reference evidence="8 9" key="1">
    <citation type="journal article" date="2016" name="Proc. Natl. Acad. Sci. U.S.A.">
        <title>Comparative genomics of biotechnologically important yeasts.</title>
        <authorList>
            <person name="Riley R."/>
            <person name="Haridas S."/>
            <person name="Wolfe K.H."/>
            <person name="Lopes M.R."/>
            <person name="Hittinger C.T."/>
            <person name="Goeker M."/>
            <person name="Salamov A.A."/>
            <person name="Wisecaver J.H."/>
            <person name="Long T.M."/>
            <person name="Calvey C.H."/>
            <person name="Aerts A.L."/>
            <person name="Barry K.W."/>
            <person name="Choi C."/>
            <person name="Clum A."/>
            <person name="Coughlan A.Y."/>
            <person name="Deshpande S."/>
            <person name="Douglass A.P."/>
            <person name="Hanson S.J."/>
            <person name="Klenk H.-P."/>
            <person name="LaButti K.M."/>
            <person name="Lapidus A."/>
            <person name="Lindquist E.A."/>
            <person name="Lipzen A.M."/>
            <person name="Meier-Kolthoff J.P."/>
            <person name="Ohm R.A."/>
            <person name="Otillar R.P."/>
            <person name="Pangilinan J.L."/>
            <person name="Peng Y."/>
            <person name="Rokas A."/>
            <person name="Rosa C.A."/>
            <person name="Scheuner C."/>
            <person name="Sibirny A.A."/>
            <person name="Slot J.C."/>
            <person name="Stielow J.B."/>
            <person name="Sun H."/>
            <person name="Kurtzman C.P."/>
            <person name="Blackwell M."/>
            <person name="Grigoriev I.V."/>
            <person name="Jeffries T.W."/>
        </authorList>
    </citation>
    <scope>NUCLEOTIDE SEQUENCE [LARGE SCALE GENOMIC DNA]</scope>
    <source>
        <strain evidence="8 9">DSM 6958</strain>
    </source>
</reference>
<dbReference type="FunFam" id="3.40.50.1360:FF:000017">
    <property type="entry name" value="6-phosphogluconolactonase-like protein"/>
    <property type="match status" value="1"/>
</dbReference>
<dbReference type="NCBIfam" id="TIGR01198">
    <property type="entry name" value="pgl"/>
    <property type="match status" value="1"/>
</dbReference>
<gene>
    <name evidence="8" type="ORF">NADFUDRAFT_84046</name>
</gene>
<evidence type="ECO:0000256" key="4">
    <source>
        <dbReference type="ARBA" id="ARBA00022553"/>
    </source>
</evidence>
<dbReference type="InterPro" id="IPR039104">
    <property type="entry name" value="6PGL"/>
</dbReference>
<dbReference type="STRING" id="857566.A0A1E3PFB7"/>
<dbReference type="GO" id="GO:0005975">
    <property type="term" value="P:carbohydrate metabolic process"/>
    <property type="evidence" value="ECO:0007669"/>
    <property type="project" value="InterPro"/>
</dbReference>
<dbReference type="GO" id="GO:0017057">
    <property type="term" value="F:6-phosphogluconolactonase activity"/>
    <property type="evidence" value="ECO:0007669"/>
    <property type="project" value="InterPro"/>
</dbReference>
<evidence type="ECO:0000256" key="3">
    <source>
        <dbReference type="ARBA" id="ARBA00022490"/>
    </source>
</evidence>
<evidence type="ECO:0000256" key="6">
    <source>
        <dbReference type="SAM" id="MobiDB-lite"/>
    </source>
</evidence>
<feature type="domain" description="Glucosamine/galactosamine-6-phosphate isomerase" evidence="7">
    <location>
        <begin position="135"/>
        <end position="340"/>
    </location>
</feature>